<reference evidence="2" key="1">
    <citation type="journal article" date="2013" name="Genetics">
        <title>The draft genome and transcriptome of Panagrellus redivivus are shaped by the harsh demands of a free-living lifestyle.</title>
        <authorList>
            <person name="Srinivasan J."/>
            <person name="Dillman A.R."/>
            <person name="Macchietto M.G."/>
            <person name="Heikkinen L."/>
            <person name="Lakso M."/>
            <person name="Fracchia K.M."/>
            <person name="Antoshechkin I."/>
            <person name="Mortazavi A."/>
            <person name="Wong G."/>
            <person name="Sternberg P.W."/>
        </authorList>
    </citation>
    <scope>NUCLEOTIDE SEQUENCE [LARGE SCALE GENOMIC DNA]</scope>
    <source>
        <strain evidence="2">MT8872</strain>
    </source>
</reference>
<feature type="compositionally biased region" description="Basic residues" evidence="1">
    <location>
        <begin position="301"/>
        <end position="312"/>
    </location>
</feature>
<protein>
    <submittedName>
        <fullName evidence="3">DUF4596 domain-containing protein</fullName>
    </submittedName>
</protein>
<feature type="compositionally biased region" description="Basic and acidic residues" evidence="1">
    <location>
        <begin position="88"/>
        <end position="100"/>
    </location>
</feature>
<feature type="compositionally biased region" description="Basic residues" evidence="1">
    <location>
        <begin position="53"/>
        <end position="68"/>
    </location>
</feature>
<dbReference type="Proteomes" id="UP000492821">
    <property type="component" value="Unassembled WGS sequence"/>
</dbReference>
<dbReference type="WBParaSite" id="Pan_g2675.t1">
    <property type="protein sequence ID" value="Pan_g2675.t1"/>
    <property type="gene ID" value="Pan_g2675"/>
</dbReference>
<feature type="compositionally biased region" description="Basic residues" evidence="1">
    <location>
        <begin position="394"/>
        <end position="403"/>
    </location>
</feature>
<organism evidence="2 3">
    <name type="scientific">Panagrellus redivivus</name>
    <name type="common">Microworm</name>
    <dbReference type="NCBI Taxonomy" id="6233"/>
    <lineage>
        <taxon>Eukaryota</taxon>
        <taxon>Metazoa</taxon>
        <taxon>Ecdysozoa</taxon>
        <taxon>Nematoda</taxon>
        <taxon>Chromadorea</taxon>
        <taxon>Rhabditida</taxon>
        <taxon>Tylenchina</taxon>
        <taxon>Panagrolaimomorpha</taxon>
        <taxon>Panagrolaimoidea</taxon>
        <taxon>Panagrolaimidae</taxon>
        <taxon>Panagrellus</taxon>
    </lineage>
</organism>
<feature type="compositionally biased region" description="Basic and acidic residues" evidence="1">
    <location>
        <begin position="441"/>
        <end position="451"/>
    </location>
</feature>
<proteinExistence type="predicted"/>
<feature type="compositionally biased region" description="Basic residues" evidence="1">
    <location>
        <begin position="101"/>
        <end position="114"/>
    </location>
</feature>
<feature type="compositionally biased region" description="Basic residues" evidence="1">
    <location>
        <begin position="431"/>
        <end position="440"/>
    </location>
</feature>
<evidence type="ECO:0000313" key="2">
    <source>
        <dbReference type="Proteomes" id="UP000492821"/>
    </source>
</evidence>
<reference evidence="3" key="2">
    <citation type="submission" date="2020-10" db="UniProtKB">
        <authorList>
            <consortium name="WormBaseParasite"/>
        </authorList>
    </citation>
    <scope>IDENTIFICATION</scope>
</reference>
<keyword evidence="2" id="KW-1185">Reference proteome</keyword>
<evidence type="ECO:0000313" key="3">
    <source>
        <dbReference type="WBParaSite" id="Pan_g2675.t1"/>
    </source>
</evidence>
<feature type="compositionally biased region" description="Basic residues" evidence="1">
    <location>
        <begin position="257"/>
        <end position="273"/>
    </location>
</feature>
<feature type="compositionally biased region" description="Basic and acidic residues" evidence="1">
    <location>
        <begin position="37"/>
        <end position="46"/>
    </location>
</feature>
<evidence type="ECO:0000256" key="1">
    <source>
        <dbReference type="SAM" id="MobiDB-lite"/>
    </source>
</evidence>
<feature type="compositionally biased region" description="Basic and acidic residues" evidence="1">
    <location>
        <begin position="128"/>
        <end position="138"/>
    </location>
</feature>
<name>A0A7E4VSL1_PANRE</name>
<feature type="compositionally biased region" description="Low complexity" evidence="1">
    <location>
        <begin position="274"/>
        <end position="296"/>
    </location>
</feature>
<feature type="region of interest" description="Disordered" evidence="1">
    <location>
        <begin position="1"/>
        <end position="512"/>
    </location>
</feature>
<feature type="compositionally biased region" description="Polar residues" evidence="1">
    <location>
        <begin position="159"/>
        <end position="169"/>
    </location>
</feature>
<dbReference type="AlphaFoldDB" id="A0A7E4VSL1"/>
<feature type="compositionally biased region" description="Basic residues" evidence="1">
    <location>
        <begin position="472"/>
        <end position="482"/>
    </location>
</feature>
<accession>A0A7E4VSL1</accession>
<sequence length="662" mass="72184">MATDKEKGKDKKGKKDKHKKKKDKKTSSVFSFLGGKPKQDKPEEKLPGPSDAKKKKHDKKHSKSKSKQKGPEVVPSATPSPVVGGAADPKRKLSTVERPQKIQKAKKHHKKKSSIKSGEPVPIMPPSEKSKQSKKSTEDTTPTLRKVEIQRTPPPKQPPSSGRNSSGQSGDKLKDKERRHRKRDKSGPSSSGKDAMGLPKKTKKQNGSGSGKANYGVPTSLGPNENPDGPVLPTPSAVLPPDQPSKMDAPPNTDEKKKRRKHRKHRKHRKSKSGSKSTMSGVSTVTGTTTDPTSGDAQATPKKHHRKHRRDREKRPDSFLEAVAEPGVKTAMLPPPPEDAMVPMPDKKISGSADTGSGKGTGSDKLQKVASKRSEIGGGSKRRELEQPKSGGSSKRRERKKRKSGMESEPSMDKTQVVSGATKVTDEPPKKRGSSSKRERRGSSRRREESKSQPAVSPAKSPGTAVFGVAKSPRKSPIRPRSQRLPLPTPPQSQHHRSKLVDPISSPVTTPSPVPVASAANASGLRVNINEVLRIGSVIERYGMDEDRRKAFEWLSEHRSEVASDSPEAAYHLMVALGDLVLSRPMLSRTLHFLVDEGAISPEEYQSHFVSLERSNVEQNLTVAQLSHLLTVYTGRYRRRGDNNNNAPDSPAAFNGSTRGNP</sequence>
<feature type="compositionally biased region" description="Basic residues" evidence="1">
    <location>
        <begin position="10"/>
        <end position="24"/>
    </location>
</feature>
<feature type="region of interest" description="Disordered" evidence="1">
    <location>
        <begin position="638"/>
        <end position="662"/>
    </location>
</feature>